<reference evidence="2" key="1">
    <citation type="submission" date="2022-09" db="EMBL/GenBank/DDBJ databases">
        <title>Enrichment on poylsaccharides allowed isolation of novel metabolic and taxonomic groups of Haloarchaea.</title>
        <authorList>
            <person name="Sorokin D.Y."/>
            <person name="Elcheninov A.G."/>
            <person name="Khizhniak T.V."/>
            <person name="Kolganova T.V."/>
            <person name="Kublanov I.V."/>
        </authorList>
    </citation>
    <scope>NUCLEOTIDE SEQUENCE</scope>
    <source>
        <strain evidence="2">AArc-xg1-1</strain>
    </source>
</reference>
<organism evidence="2 3">
    <name type="scientific">Natronoglomus mannanivorans</name>
    <dbReference type="NCBI Taxonomy" id="2979990"/>
    <lineage>
        <taxon>Archaea</taxon>
        <taxon>Methanobacteriati</taxon>
        <taxon>Methanobacteriota</taxon>
        <taxon>Stenosarchaea group</taxon>
        <taxon>Halobacteria</taxon>
        <taxon>Halobacteriales</taxon>
        <taxon>Natrialbaceae</taxon>
        <taxon>Natronoglomus</taxon>
    </lineage>
</organism>
<evidence type="ECO:0000313" key="3">
    <source>
        <dbReference type="Proteomes" id="UP001321018"/>
    </source>
</evidence>
<dbReference type="Proteomes" id="UP001321018">
    <property type="component" value="Unassembled WGS sequence"/>
</dbReference>
<feature type="region of interest" description="Disordered" evidence="1">
    <location>
        <begin position="40"/>
        <end position="63"/>
    </location>
</feature>
<dbReference type="EMBL" id="JAOPKA010000025">
    <property type="protein sequence ID" value="MCU4744286.1"/>
    <property type="molecule type" value="Genomic_DNA"/>
</dbReference>
<protein>
    <submittedName>
        <fullName evidence="2">Uncharacterized protein</fullName>
    </submittedName>
</protein>
<proteinExistence type="predicted"/>
<comment type="caution">
    <text evidence="2">The sequence shown here is derived from an EMBL/GenBank/DDBJ whole genome shotgun (WGS) entry which is preliminary data.</text>
</comment>
<name>A0AAP2Z390_9EURY</name>
<dbReference type="RefSeq" id="WP_338006093.1">
    <property type="nucleotide sequence ID" value="NZ_JAOPKA010000025.1"/>
</dbReference>
<accession>A0AAP2Z390</accession>
<evidence type="ECO:0000313" key="2">
    <source>
        <dbReference type="EMBL" id="MCU4744286.1"/>
    </source>
</evidence>
<evidence type="ECO:0000256" key="1">
    <source>
        <dbReference type="SAM" id="MobiDB-lite"/>
    </source>
</evidence>
<dbReference type="AlphaFoldDB" id="A0AAP2Z390"/>
<gene>
    <name evidence="2" type="ORF">OB960_23205</name>
</gene>
<sequence>MSNSRFVLASRLYDVPSGTTIEHPALEATDDDVRRALEEREIRTDGGTESSDTDRFVDPPEGFHKNPDCDLHYSVDLLSRDPAKPSGHALIDVRLLDRGSYKVSLNAGIFGNYGPEDYDHIIVPRGYVQHAVDLLAERSREPGGERR</sequence>